<protein>
    <submittedName>
        <fullName evidence="1">Uncharacterized protein</fullName>
    </submittedName>
</protein>
<organism evidence="1 2">
    <name type="scientific">Vermiconidia calcicola</name>
    <dbReference type="NCBI Taxonomy" id="1690605"/>
    <lineage>
        <taxon>Eukaryota</taxon>
        <taxon>Fungi</taxon>
        <taxon>Dikarya</taxon>
        <taxon>Ascomycota</taxon>
        <taxon>Pezizomycotina</taxon>
        <taxon>Dothideomycetes</taxon>
        <taxon>Dothideomycetidae</taxon>
        <taxon>Mycosphaerellales</taxon>
        <taxon>Extremaceae</taxon>
        <taxon>Vermiconidia</taxon>
    </lineage>
</organism>
<comment type="caution">
    <text evidence="1">The sequence shown here is derived from an EMBL/GenBank/DDBJ whole genome shotgun (WGS) entry which is preliminary data.</text>
</comment>
<reference evidence="1" key="1">
    <citation type="submission" date="2023-07" db="EMBL/GenBank/DDBJ databases">
        <title>Black Yeasts Isolated from many extreme environments.</title>
        <authorList>
            <person name="Coleine C."/>
            <person name="Stajich J.E."/>
            <person name="Selbmann L."/>
        </authorList>
    </citation>
    <scope>NUCLEOTIDE SEQUENCE</scope>
    <source>
        <strain evidence="1">CCFEE 5714</strain>
    </source>
</reference>
<dbReference type="Proteomes" id="UP001281147">
    <property type="component" value="Unassembled WGS sequence"/>
</dbReference>
<accession>A0ACC3N6J7</accession>
<proteinExistence type="predicted"/>
<evidence type="ECO:0000313" key="2">
    <source>
        <dbReference type="Proteomes" id="UP001281147"/>
    </source>
</evidence>
<evidence type="ECO:0000313" key="1">
    <source>
        <dbReference type="EMBL" id="KAK3711184.1"/>
    </source>
</evidence>
<name>A0ACC3N6J7_9PEZI</name>
<gene>
    <name evidence="1" type="ORF">LTR37_009777</name>
</gene>
<dbReference type="EMBL" id="JAUTXU010000078">
    <property type="protein sequence ID" value="KAK3711184.1"/>
    <property type="molecule type" value="Genomic_DNA"/>
</dbReference>
<sequence>MDSNKRTAGEQSNTERHPAGHGPSMADDPGYESDFEKEGVVQGTGQRDEEIPVLPSTTPGEARPQGAENQPPALTVTFAGSPQARDARQDSMAVRDVPAGAPLTTTSIVTVRELEGPEHEASAQPEQARIEAWLDRAAVAETPHVRDSTNREPREVVAGPSRLETEEVPSESLSSDYENPEEALWWKLHNQDPTQPDPDQNRADKRKRQRRRSLTIPVSPTDALAIRDVPIPPDGFEDSEEEREYEQRRRQTRLSLRTRQGSLTMQVRFDRAALTDDNAGEGPSQDNNRSAYVSILRHIPPILGLLQAVEPRLPNRANFRLPPLRRIPGSGIGLVRGMLGRLGITGALEIVLAFSILAFLVPLMITYALGAMCLEMLLQWWRLSPNDHVSDHASELSSSSDELRARSVQDSNPNETQPLSLLEEGEDEAEVPSNLVDDEEPMPKSAVPAPKKSPREPSPFPRTATSMEIERGASESEDQFSPPQQSPPLSPLSERPNGSSPRTPEDIRATLSSPLKYKEMNRQHQRVSGSIAKSLSVKDVKPPRPIPKSPSRSPPNLNRRPGSDSSGSSSALGSPKTLTARIFGRKNKPSPTPQARTAQQTAVSNAAGSQSSRKHGSWSPMRWVSAFRSSVDEIGPELQTPPSPLFGTSERTRSASVPRKASGTLPKPARARDASNPPPRSRTPVGMSPKGEEPYTPTRSSGKQAGTPSEGRVSPLDLDKVPEEFTPIKSLKKKRNKRSLAFLAREHGREIDSFGIDHSYSSGEEDEGEILAQGPAGSTGKNKRPAQEDKHPRNDSTSFPKSKGGPFVRDQLSSIIALPTSMPAEPDRTKHLAGTLLSSLFLPYVPKCEHYAKPALREEPPSEFLEVMSAAHATNDQHRHSVTKLNEEAYLSTIRFSVIKPHPGNFLSGDLSEAIAAAPPHQQSGIFDDIHSWGLHFLNNRLQHRLEVKQAKQRGDISS</sequence>
<keyword evidence="2" id="KW-1185">Reference proteome</keyword>